<feature type="disulfide bond" evidence="5">
    <location>
        <begin position="105"/>
        <end position="114"/>
    </location>
</feature>
<dbReference type="InterPro" id="IPR019011">
    <property type="entry name" value="Cryptic/Cripto_CFC-dom"/>
</dbReference>
<dbReference type="Gene3D" id="2.10.25.10">
    <property type="entry name" value="Laminin"/>
    <property type="match status" value="1"/>
</dbReference>
<reference evidence="9" key="2">
    <citation type="submission" date="2025-08" db="UniProtKB">
        <authorList>
            <consortium name="Ensembl"/>
        </authorList>
    </citation>
    <scope>IDENTIFICATION</scope>
</reference>
<dbReference type="SUPFAM" id="SSF57196">
    <property type="entry name" value="EGF/Laminin"/>
    <property type="match status" value="2"/>
</dbReference>
<proteinExistence type="inferred from homology"/>
<evidence type="ECO:0000256" key="5">
    <source>
        <dbReference type="PROSITE-ProRule" id="PRU00076"/>
    </source>
</evidence>
<evidence type="ECO:0000256" key="3">
    <source>
        <dbReference type="ARBA" id="ARBA00023157"/>
    </source>
</evidence>
<reference evidence="9 10" key="1">
    <citation type="journal article" date="2019" name="Proc. Natl. Acad. Sci. U.S.A.">
        <title>Regulatory changes in pterin and carotenoid genes underlie balanced color polymorphisms in the wall lizard.</title>
        <authorList>
            <person name="Andrade P."/>
            <person name="Pinho C."/>
            <person name="Perez I de Lanuza G."/>
            <person name="Afonso S."/>
            <person name="Brejcha J."/>
            <person name="Rubin C.J."/>
            <person name="Wallerman O."/>
            <person name="Pereira P."/>
            <person name="Sabatino S.J."/>
            <person name="Bellati A."/>
            <person name="Pellitteri-Rosa D."/>
            <person name="Bosakova Z."/>
            <person name="Bunikis I."/>
            <person name="Carretero M.A."/>
            <person name="Feiner N."/>
            <person name="Marsik P."/>
            <person name="Pauperio F."/>
            <person name="Salvi D."/>
            <person name="Soler L."/>
            <person name="While G.M."/>
            <person name="Uller T."/>
            <person name="Font E."/>
            <person name="Andersson L."/>
            <person name="Carneiro M."/>
        </authorList>
    </citation>
    <scope>NUCLEOTIDE SEQUENCE</scope>
</reference>
<feature type="signal peptide" evidence="7">
    <location>
        <begin position="1"/>
        <end position="25"/>
    </location>
</feature>
<gene>
    <name evidence="9" type="primary">LOC114606512</name>
</gene>
<sequence>MYWKQNTRFILAVTLALQSIHFGKGSRHEQIQDAGEIAAATVPKDNIKDQLTTLNIFNEMNQSYESRKHLNKPIVPFIGLTESKTLKRDCCQNGGTCILGSFCACPQHFTGRYCEYDQRKSNCGVFKHGQWIRKSCHLCRCAFGELHCLSPRNCAVSEEEEWIHLLSNGQRLEKTMGCFFLGWFLCTLWTALPVVKTLLRLVFITMICLMMMLALQKKED</sequence>
<name>A0A670JDL5_PODMU</name>
<dbReference type="FunFam" id="2.10.25.10:FF:000421">
    <property type="entry name" value="Teratocarcinoma-derived growth factor"/>
    <property type="match status" value="1"/>
</dbReference>
<evidence type="ECO:0000256" key="6">
    <source>
        <dbReference type="SAM" id="Phobius"/>
    </source>
</evidence>
<keyword evidence="2 5" id="KW-0245">EGF-like domain</keyword>
<dbReference type="InterPro" id="IPR000742">
    <property type="entry name" value="EGF"/>
</dbReference>
<keyword evidence="10" id="KW-1185">Reference proteome</keyword>
<keyword evidence="6" id="KW-0812">Transmembrane</keyword>
<dbReference type="OMA" id="EEEEWIH"/>
<organism evidence="9 10">
    <name type="scientific">Podarcis muralis</name>
    <name type="common">Wall lizard</name>
    <name type="synonym">Lacerta muralis</name>
    <dbReference type="NCBI Taxonomy" id="64176"/>
    <lineage>
        <taxon>Eukaryota</taxon>
        <taxon>Metazoa</taxon>
        <taxon>Chordata</taxon>
        <taxon>Craniata</taxon>
        <taxon>Vertebrata</taxon>
        <taxon>Euteleostomi</taxon>
        <taxon>Lepidosauria</taxon>
        <taxon>Squamata</taxon>
        <taxon>Bifurcata</taxon>
        <taxon>Unidentata</taxon>
        <taxon>Episquamata</taxon>
        <taxon>Laterata</taxon>
        <taxon>Lacertibaenia</taxon>
        <taxon>Lacertidae</taxon>
        <taxon>Podarcis</taxon>
    </lineage>
</organism>
<dbReference type="GeneTree" id="ENSGT00940000162302"/>
<comment type="caution">
    <text evidence="5">Lacks conserved residue(s) required for the propagation of feature annotation.</text>
</comment>
<dbReference type="Ensembl" id="ENSPMRT00000023639.1">
    <property type="protein sequence ID" value="ENSPMRP00000022255.1"/>
    <property type="gene ID" value="ENSPMRG00000014473.1"/>
</dbReference>
<feature type="transmembrane region" description="Helical" evidence="6">
    <location>
        <begin position="198"/>
        <end position="215"/>
    </location>
</feature>
<dbReference type="GeneID" id="114606512"/>
<keyword evidence="4" id="KW-0325">Glycoprotein</keyword>
<comment type="similarity">
    <text evidence="1">Belongs to the EGF-CFC (Cripto-1/FRL1/Cryptic) family.</text>
</comment>
<dbReference type="OrthoDB" id="9893603at2759"/>
<feature type="domain" description="EGF-like" evidence="8">
    <location>
        <begin position="86"/>
        <end position="115"/>
    </location>
</feature>
<dbReference type="PROSITE" id="PS00022">
    <property type="entry name" value="EGF_1"/>
    <property type="match status" value="1"/>
</dbReference>
<evidence type="ECO:0000256" key="2">
    <source>
        <dbReference type="ARBA" id="ARBA00022536"/>
    </source>
</evidence>
<evidence type="ECO:0000313" key="9">
    <source>
        <dbReference type="Ensembl" id="ENSPMRP00000022255.1"/>
    </source>
</evidence>
<evidence type="ECO:0000256" key="1">
    <source>
        <dbReference type="ARBA" id="ARBA00007384"/>
    </source>
</evidence>
<dbReference type="GO" id="GO:0007165">
    <property type="term" value="P:signal transduction"/>
    <property type="evidence" value="ECO:0007669"/>
    <property type="project" value="UniProtKB-ARBA"/>
</dbReference>
<protein>
    <submittedName>
        <fullName evidence="9">Cryptic protein-like</fullName>
    </submittedName>
</protein>
<dbReference type="AlphaFoldDB" id="A0A670JDL5"/>
<feature type="transmembrane region" description="Helical" evidence="6">
    <location>
        <begin position="175"/>
        <end position="192"/>
    </location>
</feature>
<dbReference type="PROSITE" id="PS50026">
    <property type="entry name" value="EGF_3"/>
    <property type="match status" value="1"/>
</dbReference>
<dbReference type="RefSeq" id="XP_028604693.1">
    <property type="nucleotide sequence ID" value="XM_028748860.1"/>
</dbReference>
<dbReference type="Pfam" id="PF09443">
    <property type="entry name" value="CFC"/>
    <property type="match status" value="1"/>
</dbReference>
<evidence type="ECO:0000313" key="10">
    <source>
        <dbReference type="Proteomes" id="UP000472272"/>
    </source>
</evidence>
<evidence type="ECO:0000256" key="4">
    <source>
        <dbReference type="ARBA" id="ARBA00023180"/>
    </source>
</evidence>
<accession>A0A670JDL5</accession>
<dbReference type="KEGG" id="pmua:114606512"/>
<evidence type="ECO:0000259" key="8">
    <source>
        <dbReference type="PROSITE" id="PS50026"/>
    </source>
</evidence>
<keyword evidence="3 5" id="KW-1015">Disulfide bond</keyword>
<dbReference type="Proteomes" id="UP000472272">
    <property type="component" value="Chromosome 11"/>
</dbReference>
<keyword evidence="6" id="KW-1133">Transmembrane helix</keyword>
<evidence type="ECO:0000256" key="7">
    <source>
        <dbReference type="SAM" id="SignalP"/>
    </source>
</evidence>
<keyword evidence="6" id="KW-0472">Membrane</keyword>
<dbReference type="CDD" id="cd00054">
    <property type="entry name" value="EGF_CA"/>
    <property type="match status" value="1"/>
</dbReference>
<keyword evidence="7" id="KW-0732">Signal</keyword>
<feature type="chain" id="PRO_5025678612" evidence="7">
    <location>
        <begin position="26"/>
        <end position="220"/>
    </location>
</feature>
<reference evidence="9" key="3">
    <citation type="submission" date="2025-09" db="UniProtKB">
        <authorList>
            <consortium name="Ensembl"/>
        </authorList>
    </citation>
    <scope>IDENTIFICATION</scope>
</reference>